<keyword evidence="2" id="KW-1133">Transmembrane helix</keyword>
<feature type="compositionally biased region" description="Pro residues" evidence="1">
    <location>
        <begin position="63"/>
        <end position="82"/>
    </location>
</feature>
<sequence>MAPPPHYDEASERKSSKIVALSVLGVLSLTLVGIWAVAEANDEDDDVTADCVLYVEGDAYSPTPAPDPTATPTPGTSTPPPGSYQVVDDSNCDDDDDNRYRSYDGDGDGGGGGNNSYNSYRINYGDSRGAYRWYYGGTRQGDRVSKGSTYRPSDVNINSRSGKEIQRGGFGNRSSSGS</sequence>
<evidence type="ECO:0000256" key="2">
    <source>
        <dbReference type="SAM" id="Phobius"/>
    </source>
</evidence>
<protein>
    <submittedName>
        <fullName evidence="3">Uncharacterized protein</fullName>
    </submittedName>
</protein>
<dbReference type="RefSeq" id="WP_379526662.1">
    <property type="nucleotide sequence ID" value="NZ_JBHSBI010000002.1"/>
</dbReference>
<feature type="region of interest" description="Disordered" evidence="1">
    <location>
        <begin position="138"/>
        <end position="178"/>
    </location>
</feature>
<gene>
    <name evidence="3" type="ORF">ACFOY2_04750</name>
</gene>
<evidence type="ECO:0000313" key="4">
    <source>
        <dbReference type="Proteomes" id="UP001595851"/>
    </source>
</evidence>
<dbReference type="Proteomes" id="UP001595851">
    <property type="component" value="Unassembled WGS sequence"/>
</dbReference>
<proteinExistence type="predicted"/>
<comment type="caution">
    <text evidence="3">The sequence shown here is derived from an EMBL/GenBank/DDBJ whole genome shotgun (WGS) entry which is preliminary data.</text>
</comment>
<reference evidence="4" key="1">
    <citation type="journal article" date="2019" name="Int. J. Syst. Evol. Microbiol.">
        <title>The Global Catalogue of Microorganisms (GCM) 10K type strain sequencing project: providing services to taxonomists for standard genome sequencing and annotation.</title>
        <authorList>
            <consortium name="The Broad Institute Genomics Platform"/>
            <consortium name="The Broad Institute Genome Sequencing Center for Infectious Disease"/>
            <person name="Wu L."/>
            <person name="Ma J."/>
        </authorList>
    </citation>
    <scope>NUCLEOTIDE SEQUENCE [LARGE SCALE GENOMIC DNA]</scope>
    <source>
        <strain evidence="4">TBRC 1276</strain>
    </source>
</reference>
<dbReference type="EMBL" id="JBHSBI010000002">
    <property type="protein sequence ID" value="MFC4006518.1"/>
    <property type="molecule type" value="Genomic_DNA"/>
</dbReference>
<organism evidence="3 4">
    <name type="scientific">Nonomuraea purpurea</name>
    <dbReference type="NCBI Taxonomy" id="1849276"/>
    <lineage>
        <taxon>Bacteria</taxon>
        <taxon>Bacillati</taxon>
        <taxon>Actinomycetota</taxon>
        <taxon>Actinomycetes</taxon>
        <taxon>Streptosporangiales</taxon>
        <taxon>Streptosporangiaceae</taxon>
        <taxon>Nonomuraea</taxon>
    </lineage>
</organism>
<feature type="compositionally biased region" description="Polar residues" evidence="1">
    <location>
        <begin position="146"/>
        <end position="160"/>
    </location>
</feature>
<accession>A0ABV8G1T4</accession>
<evidence type="ECO:0000313" key="3">
    <source>
        <dbReference type="EMBL" id="MFC4006518.1"/>
    </source>
</evidence>
<feature type="region of interest" description="Disordered" evidence="1">
    <location>
        <begin position="59"/>
        <end position="116"/>
    </location>
</feature>
<keyword evidence="2" id="KW-0472">Membrane</keyword>
<keyword evidence="2" id="KW-0812">Transmembrane</keyword>
<name>A0ABV8G1T4_9ACTN</name>
<feature type="transmembrane region" description="Helical" evidence="2">
    <location>
        <begin position="18"/>
        <end position="38"/>
    </location>
</feature>
<evidence type="ECO:0000256" key="1">
    <source>
        <dbReference type="SAM" id="MobiDB-lite"/>
    </source>
</evidence>
<keyword evidence="4" id="KW-1185">Reference proteome</keyword>